<dbReference type="EMBL" id="WEGK01000003">
    <property type="protein sequence ID" value="MQY18596.1"/>
    <property type="molecule type" value="Genomic_DNA"/>
</dbReference>
<dbReference type="PANTHER" id="PTHR44846:SF1">
    <property type="entry name" value="MANNOSYL-D-GLYCERATE TRANSPORT_METABOLISM SYSTEM REPRESSOR MNGR-RELATED"/>
    <property type="match status" value="1"/>
</dbReference>
<dbReference type="GO" id="GO:0003677">
    <property type="term" value="F:DNA binding"/>
    <property type="evidence" value="ECO:0007669"/>
    <property type="project" value="UniProtKB-KW"/>
</dbReference>
<keyword evidence="3" id="KW-0804">Transcription</keyword>
<accession>A0A7K0CYP0</accession>
<dbReference type="InterPro" id="IPR036390">
    <property type="entry name" value="WH_DNA-bd_sf"/>
</dbReference>
<dbReference type="GO" id="GO:0045892">
    <property type="term" value="P:negative regulation of DNA-templated transcription"/>
    <property type="evidence" value="ECO:0007669"/>
    <property type="project" value="TreeGrafter"/>
</dbReference>
<proteinExistence type="predicted"/>
<dbReference type="SUPFAM" id="SSF46785">
    <property type="entry name" value="Winged helix' DNA-binding domain"/>
    <property type="match status" value="1"/>
</dbReference>
<dbReference type="InterPro" id="IPR011663">
    <property type="entry name" value="UTRA"/>
</dbReference>
<dbReference type="InterPro" id="IPR050679">
    <property type="entry name" value="Bact_HTH_transcr_reg"/>
</dbReference>
<dbReference type="Pfam" id="PF07702">
    <property type="entry name" value="UTRA"/>
    <property type="match status" value="1"/>
</dbReference>
<dbReference type="Gene3D" id="1.10.10.10">
    <property type="entry name" value="Winged helix-like DNA-binding domain superfamily/Winged helix DNA-binding domain"/>
    <property type="match status" value="1"/>
</dbReference>
<dbReference type="InterPro" id="IPR000524">
    <property type="entry name" value="Tscrpt_reg_HTH_GntR"/>
</dbReference>
<keyword evidence="6" id="KW-1185">Reference proteome</keyword>
<keyword evidence="2" id="KW-0238">DNA-binding</keyword>
<evidence type="ECO:0000256" key="1">
    <source>
        <dbReference type="ARBA" id="ARBA00023015"/>
    </source>
</evidence>
<evidence type="ECO:0000256" key="3">
    <source>
        <dbReference type="ARBA" id="ARBA00023163"/>
    </source>
</evidence>
<dbReference type="PRINTS" id="PR00035">
    <property type="entry name" value="HTHGNTR"/>
</dbReference>
<keyword evidence="1" id="KW-0805">Transcription regulation</keyword>
<dbReference type="PROSITE" id="PS50949">
    <property type="entry name" value="HTH_GNTR"/>
    <property type="match status" value="1"/>
</dbReference>
<dbReference type="AlphaFoldDB" id="A0A7K0CYP0"/>
<dbReference type="SMART" id="SM00866">
    <property type="entry name" value="UTRA"/>
    <property type="match status" value="1"/>
</dbReference>
<evidence type="ECO:0000256" key="2">
    <source>
        <dbReference type="ARBA" id="ARBA00023125"/>
    </source>
</evidence>
<protein>
    <submittedName>
        <fullName evidence="5">HTH-type transcriptional repressor PhnF</fullName>
    </submittedName>
</protein>
<dbReference type="Proteomes" id="UP000438448">
    <property type="component" value="Unassembled WGS sequence"/>
</dbReference>
<gene>
    <name evidence="5" type="primary">phnF</name>
    <name evidence="5" type="ORF">NRB20_16750</name>
</gene>
<evidence type="ECO:0000313" key="5">
    <source>
        <dbReference type="EMBL" id="MQY18596.1"/>
    </source>
</evidence>
<evidence type="ECO:0000313" key="6">
    <source>
        <dbReference type="Proteomes" id="UP000438448"/>
    </source>
</evidence>
<feature type="domain" description="HTH gntR-type" evidence="4">
    <location>
        <begin position="44"/>
        <end position="111"/>
    </location>
</feature>
<sequence length="274" mass="30007">MRGENRITENCAVTDLASDARALPVARTAASTTPEIPGARADFVPMSKAYRVRTEIEAILDRLGEGDPVPPERELAARFEVARETVRQALRELLVQGRIRRQGRGTVVSRPKMVQPLSLRSYTEGAIGLGRRPGRLLVGWDDVPADPETAAALDIPPGDTVMHLERVLLADDEKVGLESTYLTPARFGGLRATYDPTTSLYAAIRASGVTFGSAVERIETVLASPREAALLECTTALPMILLHRRTVDADGAPIERVRSLYRGDRMAFETHLRE</sequence>
<dbReference type="CDD" id="cd07377">
    <property type="entry name" value="WHTH_GntR"/>
    <property type="match status" value="1"/>
</dbReference>
<organism evidence="5 6">
    <name type="scientific">Nocardia macrotermitis</name>
    <dbReference type="NCBI Taxonomy" id="2585198"/>
    <lineage>
        <taxon>Bacteria</taxon>
        <taxon>Bacillati</taxon>
        <taxon>Actinomycetota</taxon>
        <taxon>Actinomycetes</taxon>
        <taxon>Mycobacteriales</taxon>
        <taxon>Nocardiaceae</taxon>
        <taxon>Nocardia</taxon>
    </lineage>
</organism>
<comment type="caution">
    <text evidence="5">The sequence shown here is derived from an EMBL/GenBank/DDBJ whole genome shotgun (WGS) entry which is preliminary data.</text>
</comment>
<dbReference type="GO" id="GO:0003700">
    <property type="term" value="F:DNA-binding transcription factor activity"/>
    <property type="evidence" value="ECO:0007669"/>
    <property type="project" value="InterPro"/>
</dbReference>
<dbReference type="Pfam" id="PF00392">
    <property type="entry name" value="GntR"/>
    <property type="match status" value="1"/>
</dbReference>
<reference evidence="5 6" key="1">
    <citation type="submission" date="2019-10" db="EMBL/GenBank/DDBJ databases">
        <title>Nocardia macrotermitis sp. nov. and Nocardia aurantia sp. nov., isolated from the gut of fungus growing-termite Macrotermes natalensis.</title>
        <authorList>
            <person name="Benndorf R."/>
            <person name="Schwitalla J."/>
            <person name="Martin K."/>
            <person name="De Beer W."/>
            <person name="Kaster A.-K."/>
            <person name="Vollmers J."/>
            <person name="Poulsen M."/>
            <person name="Beemelmanns C."/>
        </authorList>
    </citation>
    <scope>NUCLEOTIDE SEQUENCE [LARGE SCALE GENOMIC DNA]</scope>
    <source>
        <strain evidence="5 6">RB20</strain>
    </source>
</reference>
<dbReference type="Gene3D" id="3.40.1410.10">
    <property type="entry name" value="Chorismate lyase-like"/>
    <property type="match status" value="1"/>
</dbReference>
<name>A0A7K0CYP0_9NOCA</name>
<dbReference type="InterPro" id="IPR036388">
    <property type="entry name" value="WH-like_DNA-bd_sf"/>
</dbReference>
<dbReference type="SMART" id="SM00345">
    <property type="entry name" value="HTH_GNTR"/>
    <property type="match status" value="1"/>
</dbReference>
<evidence type="ECO:0000259" key="4">
    <source>
        <dbReference type="PROSITE" id="PS50949"/>
    </source>
</evidence>
<dbReference type="InterPro" id="IPR028978">
    <property type="entry name" value="Chorismate_lyase_/UTRA_dom_sf"/>
</dbReference>
<dbReference type="PANTHER" id="PTHR44846">
    <property type="entry name" value="MANNOSYL-D-GLYCERATE TRANSPORT/METABOLISM SYSTEM REPRESSOR MNGR-RELATED"/>
    <property type="match status" value="1"/>
</dbReference>
<dbReference type="SUPFAM" id="SSF64288">
    <property type="entry name" value="Chorismate lyase-like"/>
    <property type="match status" value="1"/>
</dbReference>